<accession>A0A5C2HIS0</accession>
<proteinExistence type="predicted"/>
<dbReference type="SUPFAM" id="SSF55073">
    <property type="entry name" value="Nucleotide cyclase"/>
    <property type="match status" value="1"/>
</dbReference>
<dbReference type="CDD" id="cd01949">
    <property type="entry name" value="GGDEF"/>
    <property type="match status" value="1"/>
</dbReference>
<dbReference type="NCBIfam" id="TIGR00254">
    <property type="entry name" value="GGDEF"/>
    <property type="match status" value="1"/>
</dbReference>
<feature type="domain" description="GGDEF" evidence="1">
    <location>
        <begin position="155"/>
        <end position="292"/>
    </location>
</feature>
<evidence type="ECO:0000259" key="1">
    <source>
        <dbReference type="PROSITE" id="PS50887"/>
    </source>
</evidence>
<dbReference type="AlphaFoldDB" id="A0A5C2HIS0"/>
<dbReference type="SMART" id="SM00267">
    <property type="entry name" value="GGDEF"/>
    <property type="match status" value="1"/>
</dbReference>
<evidence type="ECO:0000313" key="2">
    <source>
        <dbReference type="EMBL" id="QEP40660.1"/>
    </source>
</evidence>
<organism evidence="2 3">
    <name type="scientific">Arcobacter porcinus</name>
    <dbReference type="NCBI Taxonomy" id="1935204"/>
    <lineage>
        <taxon>Bacteria</taxon>
        <taxon>Pseudomonadati</taxon>
        <taxon>Campylobacterota</taxon>
        <taxon>Epsilonproteobacteria</taxon>
        <taxon>Campylobacterales</taxon>
        <taxon>Arcobacteraceae</taxon>
        <taxon>Arcobacter</taxon>
    </lineage>
</organism>
<protein>
    <submittedName>
        <fullName evidence="2">Diguanylate cyclase</fullName>
    </submittedName>
</protein>
<dbReference type="Gene3D" id="3.30.70.270">
    <property type="match status" value="1"/>
</dbReference>
<sequence length="301" mass="34739">MTNETIKNLLSLNYSILNSNNRNIFDTFFDFLKDNFFIDAIKILVKKNGNSEIVFDNSDENSQLFYTKKVRTNGEFEIIFGLIFKDQSKLKEMKSKYSLQIDLVLNNLSNILYIKYVEKELLNAIIIDKLTGCYTRNYLNNIIKPIFSLATRENKKVAFLNIGIDHFKAVLDEFDYNIGDKVIKKLSLVIKNCIRESDFVIRMSNDTFLVILQNIKDEENAILVANKIINKFKDEKVIVNETTGQVLMKTICAGISYFPKDGKDIVTIVKKADIAVREAKNHGRSRAFVFSEEETSKIELF</sequence>
<dbReference type="RefSeq" id="WP_066386447.1">
    <property type="nucleotide sequence ID" value="NZ_CP036246.2"/>
</dbReference>
<dbReference type="InterPro" id="IPR000160">
    <property type="entry name" value="GGDEF_dom"/>
</dbReference>
<dbReference type="InterPro" id="IPR043128">
    <property type="entry name" value="Rev_trsase/Diguanyl_cyclase"/>
</dbReference>
<dbReference type="PANTHER" id="PTHR46663">
    <property type="entry name" value="DIGUANYLATE CYCLASE DGCT-RELATED"/>
    <property type="match status" value="1"/>
</dbReference>
<reference evidence="2 3" key="1">
    <citation type="submission" date="2019-09" db="EMBL/GenBank/DDBJ databases">
        <title>Complete genome sequencing of four Arcobacter species reveals a diverse suite of mobile elements.</title>
        <authorList>
            <person name="Miller W.G."/>
            <person name="Yee E."/>
            <person name="Bono J.L."/>
        </authorList>
    </citation>
    <scope>NUCLEOTIDE SEQUENCE [LARGE SCALE GENOMIC DNA]</scope>
    <source>
        <strain evidence="2 3">CCUG 56899</strain>
    </source>
</reference>
<dbReference type="InterPro" id="IPR052163">
    <property type="entry name" value="DGC-Regulatory_Protein"/>
</dbReference>
<dbReference type="Pfam" id="PF00990">
    <property type="entry name" value="GGDEF"/>
    <property type="match status" value="1"/>
</dbReference>
<name>A0A5C2HIS0_9BACT</name>
<gene>
    <name evidence="2" type="ORF">APORC_1060</name>
</gene>
<dbReference type="Proteomes" id="UP000322644">
    <property type="component" value="Chromosome"/>
</dbReference>
<dbReference type="PROSITE" id="PS50887">
    <property type="entry name" value="GGDEF"/>
    <property type="match status" value="1"/>
</dbReference>
<dbReference type="KEGG" id="apoc:APORC_1060"/>
<dbReference type="EMBL" id="CP036246">
    <property type="protein sequence ID" value="QEP40660.1"/>
    <property type="molecule type" value="Genomic_DNA"/>
</dbReference>
<dbReference type="InterPro" id="IPR029787">
    <property type="entry name" value="Nucleotide_cyclase"/>
</dbReference>
<evidence type="ECO:0000313" key="3">
    <source>
        <dbReference type="Proteomes" id="UP000322644"/>
    </source>
</evidence>
<dbReference type="PANTHER" id="PTHR46663:SF2">
    <property type="entry name" value="GGDEF DOMAIN-CONTAINING PROTEIN"/>
    <property type="match status" value="1"/>
</dbReference>
<reference evidence="2 3" key="2">
    <citation type="submission" date="2019-09" db="EMBL/GenBank/DDBJ databases">
        <title>Taxonomic note: a critical rebuttal of the proposed division of the genus Arcobacter into six genera, emended descriptions of Arcobacter anaerophilus and the genus Arcobacter, and an assessment of genus-level boundaries for Epsilonproteobacteria using in silico genomic comparator tools.</title>
        <authorList>
            <person name="On S.L.W."/>
            <person name="Miller W.G."/>
            <person name="Biggs P."/>
            <person name="Cornelius A."/>
            <person name="Vandamme P."/>
        </authorList>
    </citation>
    <scope>NUCLEOTIDE SEQUENCE [LARGE SCALE GENOMIC DNA]</scope>
    <source>
        <strain evidence="2 3">CCUG 56899</strain>
    </source>
</reference>